<proteinExistence type="predicted"/>
<dbReference type="EMBL" id="KV750756">
    <property type="protein sequence ID" value="OCL03361.1"/>
    <property type="molecule type" value="Genomic_DNA"/>
</dbReference>
<dbReference type="GO" id="GO:0005737">
    <property type="term" value="C:cytoplasm"/>
    <property type="evidence" value="ECO:0007669"/>
    <property type="project" value="TreeGrafter"/>
</dbReference>
<dbReference type="PANTHER" id="PTHR43625:SF78">
    <property type="entry name" value="PYRIDOXAL REDUCTASE-RELATED"/>
    <property type="match status" value="1"/>
</dbReference>
<gene>
    <name evidence="3" type="ORF">AOQ84DRAFT_433978</name>
</gene>
<keyword evidence="1" id="KW-0560">Oxidoreductase</keyword>
<name>A0A8E2ER57_9PEZI</name>
<dbReference type="CDD" id="cd19077">
    <property type="entry name" value="AKR_AKR8A1-2"/>
    <property type="match status" value="1"/>
</dbReference>
<dbReference type="InterPro" id="IPR036812">
    <property type="entry name" value="NAD(P)_OxRdtase_dom_sf"/>
</dbReference>
<evidence type="ECO:0000256" key="1">
    <source>
        <dbReference type="ARBA" id="ARBA00023002"/>
    </source>
</evidence>
<dbReference type="InterPro" id="IPR023210">
    <property type="entry name" value="NADP_OxRdtase_dom"/>
</dbReference>
<protein>
    <submittedName>
        <fullName evidence="3">Aldo/keto reductase</fullName>
    </submittedName>
</protein>
<dbReference type="Gene3D" id="3.20.20.100">
    <property type="entry name" value="NADP-dependent oxidoreductase domain"/>
    <property type="match status" value="1"/>
</dbReference>
<accession>A0A8E2ER57</accession>
<evidence type="ECO:0000313" key="4">
    <source>
        <dbReference type="Proteomes" id="UP000250140"/>
    </source>
</evidence>
<dbReference type="Proteomes" id="UP000250140">
    <property type="component" value="Unassembled WGS sequence"/>
</dbReference>
<dbReference type="OrthoDB" id="37537at2759"/>
<dbReference type="AlphaFoldDB" id="A0A8E2ER57"/>
<dbReference type="SUPFAM" id="SSF51430">
    <property type="entry name" value="NAD(P)-linked oxidoreductase"/>
    <property type="match status" value="1"/>
</dbReference>
<dbReference type="InterPro" id="IPR050791">
    <property type="entry name" value="Aldo-Keto_reductase"/>
</dbReference>
<dbReference type="Pfam" id="PF00248">
    <property type="entry name" value="Aldo_ket_red"/>
    <property type="match status" value="1"/>
</dbReference>
<organism evidence="3 4">
    <name type="scientific">Glonium stellatum</name>
    <dbReference type="NCBI Taxonomy" id="574774"/>
    <lineage>
        <taxon>Eukaryota</taxon>
        <taxon>Fungi</taxon>
        <taxon>Dikarya</taxon>
        <taxon>Ascomycota</taxon>
        <taxon>Pezizomycotina</taxon>
        <taxon>Dothideomycetes</taxon>
        <taxon>Pleosporomycetidae</taxon>
        <taxon>Gloniales</taxon>
        <taxon>Gloniaceae</taxon>
        <taxon>Glonium</taxon>
    </lineage>
</organism>
<feature type="domain" description="NADP-dependent oxidoreductase" evidence="2">
    <location>
        <begin position="25"/>
        <end position="316"/>
    </location>
</feature>
<keyword evidence="4" id="KW-1185">Reference proteome</keyword>
<reference evidence="3 4" key="1">
    <citation type="journal article" date="2016" name="Nat. Commun.">
        <title>Ectomycorrhizal ecology is imprinted in the genome of the dominant symbiotic fungus Cenococcum geophilum.</title>
        <authorList>
            <consortium name="DOE Joint Genome Institute"/>
            <person name="Peter M."/>
            <person name="Kohler A."/>
            <person name="Ohm R.A."/>
            <person name="Kuo A."/>
            <person name="Krutzmann J."/>
            <person name="Morin E."/>
            <person name="Arend M."/>
            <person name="Barry K.W."/>
            <person name="Binder M."/>
            <person name="Choi C."/>
            <person name="Clum A."/>
            <person name="Copeland A."/>
            <person name="Grisel N."/>
            <person name="Haridas S."/>
            <person name="Kipfer T."/>
            <person name="LaButti K."/>
            <person name="Lindquist E."/>
            <person name="Lipzen A."/>
            <person name="Maire R."/>
            <person name="Meier B."/>
            <person name="Mihaltcheva S."/>
            <person name="Molinier V."/>
            <person name="Murat C."/>
            <person name="Poggeler S."/>
            <person name="Quandt C.A."/>
            <person name="Sperisen C."/>
            <person name="Tritt A."/>
            <person name="Tisserant E."/>
            <person name="Crous P.W."/>
            <person name="Henrissat B."/>
            <person name="Nehls U."/>
            <person name="Egli S."/>
            <person name="Spatafora J.W."/>
            <person name="Grigoriev I.V."/>
            <person name="Martin F.M."/>
        </authorList>
    </citation>
    <scope>NUCLEOTIDE SEQUENCE [LARGE SCALE GENOMIC DNA]</scope>
    <source>
        <strain evidence="3 4">CBS 207.34</strain>
    </source>
</reference>
<evidence type="ECO:0000259" key="2">
    <source>
        <dbReference type="Pfam" id="PF00248"/>
    </source>
</evidence>
<evidence type="ECO:0000313" key="3">
    <source>
        <dbReference type="EMBL" id="OCL03361.1"/>
    </source>
</evidence>
<dbReference type="GO" id="GO:0016491">
    <property type="term" value="F:oxidoreductase activity"/>
    <property type="evidence" value="ECO:0007669"/>
    <property type="project" value="UniProtKB-KW"/>
</dbReference>
<sequence>MPIEILDHQVGNIGYGLLGKLEFSSLTWRSEPPPEEQAFAAMRAALTAGCNFWNGGEFYGTPEHNSLTLLKKYYEKYPEDADKVVLNIKGATRPGLKPDGSPEYVRISVDNCLEMLGGRGKIHMFECARKDPNVPLEQTLRALAELVDEGKIGGVALSEVSADTIRKAAKITKIVVVEIELSLFCTEPLSNGITNACAELNIPILAYSPVGRGILTGQIKSLRDIPEHDVRRILPRFRPENFEVNIKLIKELEKIASQKKCTPAQLALGWLRTLSKKEDMPEIIPIPGSIAVDRVLENSVEIELSEDEMRQIDSILASHEVIGDRYHAAGMELANG</sequence>
<dbReference type="PANTHER" id="PTHR43625">
    <property type="entry name" value="AFLATOXIN B1 ALDEHYDE REDUCTASE"/>
    <property type="match status" value="1"/>
</dbReference>